<feature type="region of interest" description="Disordered" evidence="1">
    <location>
        <begin position="83"/>
        <end position="109"/>
    </location>
</feature>
<accession>A0A5N3PCD2</accession>
<feature type="region of interest" description="Disordered" evidence="1">
    <location>
        <begin position="1"/>
        <end position="22"/>
    </location>
</feature>
<protein>
    <submittedName>
        <fullName evidence="2">Uncharacterized protein</fullName>
    </submittedName>
</protein>
<dbReference type="OrthoDB" id="8021120at2"/>
<name>A0A5N3PCD2_9HYPH</name>
<dbReference type="Proteomes" id="UP000325684">
    <property type="component" value="Unassembled WGS sequence"/>
</dbReference>
<sequence length="109" mass="12093">MSPSGEKPTTRRSNLPPLPRPVQEHLGQKLRAQYHEAGDKPKYLGDPMVPVAFDPLLEKMDKTERVRRAEKVGEAGRQAVATALGEPLEITPADRPAGKPVRRLAKHQE</sequence>
<dbReference type="EMBL" id="VCMV01000013">
    <property type="protein sequence ID" value="KAB0267361.1"/>
    <property type="molecule type" value="Genomic_DNA"/>
</dbReference>
<evidence type="ECO:0000256" key="1">
    <source>
        <dbReference type="SAM" id="MobiDB-lite"/>
    </source>
</evidence>
<reference evidence="2 3" key="1">
    <citation type="journal article" date="2019" name="Microorganisms">
        <title>Genome Insights into the Novel Species Microvirga brassicacearum, a Rapeseed Endophyte with Biotechnological Potential.</title>
        <authorList>
            <person name="Jimenez-Gomez A."/>
            <person name="Saati-Santamaria Z."/>
            <person name="Igual J.M."/>
            <person name="Rivas R."/>
            <person name="Mateos P.F."/>
            <person name="Garcia-Fraile P."/>
        </authorList>
    </citation>
    <scope>NUCLEOTIDE SEQUENCE [LARGE SCALE GENOMIC DNA]</scope>
    <source>
        <strain evidence="2 3">CDVBN77</strain>
    </source>
</reference>
<comment type="caution">
    <text evidence="2">The sequence shown here is derived from an EMBL/GenBank/DDBJ whole genome shotgun (WGS) entry which is preliminary data.</text>
</comment>
<proteinExistence type="predicted"/>
<keyword evidence="3" id="KW-1185">Reference proteome</keyword>
<gene>
    <name evidence="2" type="ORF">FEZ63_08585</name>
</gene>
<organism evidence="2 3">
    <name type="scientific">Microvirga brassicacearum</name>
    <dbReference type="NCBI Taxonomy" id="2580413"/>
    <lineage>
        <taxon>Bacteria</taxon>
        <taxon>Pseudomonadati</taxon>
        <taxon>Pseudomonadota</taxon>
        <taxon>Alphaproteobacteria</taxon>
        <taxon>Hyphomicrobiales</taxon>
        <taxon>Methylobacteriaceae</taxon>
        <taxon>Microvirga</taxon>
    </lineage>
</organism>
<dbReference type="AlphaFoldDB" id="A0A5N3PCD2"/>
<dbReference type="RefSeq" id="WP_150943332.1">
    <property type="nucleotide sequence ID" value="NZ_VCMV01000013.1"/>
</dbReference>
<evidence type="ECO:0000313" key="3">
    <source>
        <dbReference type="Proteomes" id="UP000325684"/>
    </source>
</evidence>
<evidence type="ECO:0000313" key="2">
    <source>
        <dbReference type="EMBL" id="KAB0267361.1"/>
    </source>
</evidence>
<feature type="compositionally biased region" description="Basic residues" evidence="1">
    <location>
        <begin position="100"/>
        <end position="109"/>
    </location>
</feature>